<sequence>MREQKHGTRKMPLPHINTLKAAQEEAWESDSNKNMPKYDEKQLWDLFSKLPGDLKDAIFSEDTADSILSICQRYGVEDEKISKISELVGNSLMGLLPPDGLQASLEKEADLDPETAKKVSQEINRFIFYPVKETLSSFYEIEFVPGGKIIELTPERKKKKKIDLVGKKPSTEDVYREPIE</sequence>
<accession>X1KZH5</accession>
<evidence type="ECO:0000313" key="2">
    <source>
        <dbReference type="EMBL" id="GAH99035.1"/>
    </source>
</evidence>
<evidence type="ECO:0000256" key="1">
    <source>
        <dbReference type="SAM" id="MobiDB-lite"/>
    </source>
</evidence>
<dbReference type="AlphaFoldDB" id="X1KZH5"/>
<feature type="compositionally biased region" description="Basic and acidic residues" evidence="1">
    <location>
        <begin position="162"/>
        <end position="180"/>
    </location>
</feature>
<reference evidence="2" key="1">
    <citation type="journal article" date="2014" name="Front. Microbiol.">
        <title>High frequency of phylogenetically diverse reductive dehalogenase-homologous genes in deep subseafloor sedimentary metagenomes.</title>
        <authorList>
            <person name="Kawai M."/>
            <person name="Futagami T."/>
            <person name="Toyoda A."/>
            <person name="Takaki Y."/>
            <person name="Nishi S."/>
            <person name="Hori S."/>
            <person name="Arai W."/>
            <person name="Tsubouchi T."/>
            <person name="Morono Y."/>
            <person name="Uchiyama I."/>
            <person name="Ito T."/>
            <person name="Fujiyama A."/>
            <person name="Inagaki F."/>
            <person name="Takami H."/>
        </authorList>
    </citation>
    <scope>NUCLEOTIDE SEQUENCE</scope>
    <source>
        <strain evidence="2">Expedition CK06-06</strain>
    </source>
</reference>
<dbReference type="EMBL" id="BARV01000487">
    <property type="protein sequence ID" value="GAH99035.1"/>
    <property type="molecule type" value="Genomic_DNA"/>
</dbReference>
<feature type="region of interest" description="Disordered" evidence="1">
    <location>
        <begin position="161"/>
        <end position="180"/>
    </location>
</feature>
<gene>
    <name evidence="2" type="ORF">S06H3_01827</name>
</gene>
<comment type="caution">
    <text evidence="2">The sequence shown here is derived from an EMBL/GenBank/DDBJ whole genome shotgun (WGS) entry which is preliminary data.</text>
</comment>
<organism evidence="2">
    <name type="scientific">marine sediment metagenome</name>
    <dbReference type="NCBI Taxonomy" id="412755"/>
    <lineage>
        <taxon>unclassified sequences</taxon>
        <taxon>metagenomes</taxon>
        <taxon>ecological metagenomes</taxon>
    </lineage>
</organism>
<name>X1KZH5_9ZZZZ</name>
<proteinExistence type="predicted"/>
<protein>
    <submittedName>
        <fullName evidence="2">Uncharacterized protein</fullName>
    </submittedName>
</protein>